<gene>
    <name evidence="3" type="ORF">OG2516_11976</name>
</gene>
<comment type="caution">
    <text evidence="3">The sequence shown here is derived from an EMBL/GenBank/DDBJ whole genome shotgun (WGS) entry which is preliminary data.</text>
</comment>
<dbReference type="GO" id="GO:0015288">
    <property type="term" value="F:porin activity"/>
    <property type="evidence" value="ECO:0007669"/>
    <property type="project" value="InterPro"/>
</dbReference>
<name>Q2CBC9_OCEGH</name>
<dbReference type="InterPro" id="IPR033900">
    <property type="entry name" value="Gram_neg_porin_domain"/>
</dbReference>
<keyword evidence="1" id="KW-0732">Signal</keyword>
<sequence>MKSILLASASIVAFTIAGAAQAEVMFGGTATLGFNDDDDDVEDDNDGFYWDANISVTLSQDLDNGITASATFDFDVADNNLGTDLMSANYLLALTSEFGGLYFGDTTFAAETYWVAAGDMAHDNFSNADGETVLRGEATFGTITGGLSYVVTDAGGDNVEPDEVDQLSLGARAEFGQFSVGMAYQEESDAAAGDDVADEMVYDPVDENGDFNTDQVFGIFGSTSFAGADVSVAYARNVTEESDSTGVSLAYPVGPVVLGASYAFNSDAENNFEVTASYVNGPVTVSAAYGDNDEGTDESYAVDARYDVGSGLAVLAGFSGGDGTADNDYYVAGEMDMGGGAMLTASYAVDDDDSEEDEIGAPEFQEGTTVELTFEF</sequence>
<protein>
    <submittedName>
        <fullName evidence="3">Putative porin</fullName>
    </submittedName>
</protein>
<evidence type="ECO:0000313" key="4">
    <source>
        <dbReference type="Proteomes" id="UP000003635"/>
    </source>
</evidence>
<dbReference type="AlphaFoldDB" id="Q2CBC9"/>
<feature type="domain" description="Porin" evidence="2">
    <location>
        <begin position="7"/>
        <end position="352"/>
    </location>
</feature>
<dbReference type="Gene3D" id="2.40.160.10">
    <property type="entry name" value="Porin"/>
    <property type="match status" value="2"/>
</dbReference>
<proteinExistence type="predicted"/>
<dbReference type="Pfam" id="PF13609">
    <property type="entry name" value="Porin_4"/>
    <property type="match status" value="1"/>
</dbReference>
<dbReference type="Proteomes" id="UP000003635">
    <property type="component" value="Unassembled WGS sequence"/>
</dbReference>
<dbReference type="RefSeq" id="WP_007255913.1">
    <property type="nucleotide sequence ID" value="NZ_CH724107.1"/>
</dbReference>
<evidence type="ECO:0000313" key="3">
    <source>
        <dbReference type="EMBL" id="EAR49969.1"/>
    </source>
</evidence>
<evidence type="ECO:0000256" key="1">
    <source>
        <dbReference type="SAM" id="SignalP"/>
    </source>
</evidence>
<feature type="chain" id="PRO_5004207467" evidence="1">
    <location>
        <begin position="23"/>
        <end position="376"/>
    </location>
</feature>
<reference evidence="3 4" key="1">
    <citation type="journal article" date="2010" name="J. Bacteriol.">
        <title>Genome sequences of Oceanicola granulosus HTCC2516(T) and Oceanicola batsensis HTCC2597(TDelta).</title>
        <authorList>
            <person name="Thrash J.C."/>
            <person name="Cho J.C."/>
            <person name="Vergin K.L."/>
            <person name="Giovannoni S.J."/>
        </authorList>
    </citation>
    <scope>NUCLEOTIDE SEQUENCE [LARGE SCALE GENOMIC DNA]</scope>
    <source>
        <strain evidence="4">ATCC BAA-861 / DSM 15982 / KCTC 12143 / HTCC2516</strain>
    </source>
</reference>
<dbReference type="GO" id="GO:0016020">
    <property type="term" value="C:membrane"/>
    <property type="evidence" value="ECO:0007669"/>
    <property type="project" value="InterPro"/>
</dbReference>
<organism evidence="3 4">
    <name type="scientific">Oceanicola granulosus (strain ATCC BAA-861 / DSM 15982 / KCTC 12143 / HTCC2516)</name>
    <dbReference type="NCBI Taxonomy" id="314256"/>
    <lineage>
        <taxon>Bacteria</taxon>
        <taxon>Pseudomonadati</taxon>
        <taxon>Pseudomonadota</taxon>
        <taxon>Alphaproteobacteria</taxon>
        <taxon>Rhodobacterales</taxon>
        <taxon>Roseobacteraceae</taxon>
        <taxon>Oceanicola</taxon>
    </lineage>
</organism>
<dbReference type="eggNOG" id="ENOG502ZEUX">
    <property type="taxonomic scope" value="Bacteria"/>
</dbReference>
<dbReference type="EMBL" id="AAOT01000040">
    <property type="protein sequence ID" value="EAR49969.1"/>
    <property type="molecule type" value="Genomic_DNA"/>
</dbReference>
<accession>Q2CBC9</accession>
<dbReference type="SUPFAM" id="SSF56935">
    <property type="entry name" value="Porins"/>
    <property type="match status" value="1"/>
</dbReference>
<keyword evidence="4" id="KW-1185">Reference proteome</keyword>
<dbReference type="InterPro" id="IPR023614">
    <property type="entry name" value="Porin_dom_sf"/>
</dbReference>
<dbReference type="HOGENOM" id="CLU_058225_0_0_5"/>
<evidence type="ECO:0000259" key="2">
    <source>
        <dbReference type="Pfam" id="PF13609"/>
    </source>
</evidence>
<dbReference type="OrthoDB" id="7874340at2"/>
<feature type="signal peptide" evidence="1">
    <location>
        <begin position="1"/>
        <end position="22"/>
    </location>
</feature>
<dbReference type="STRING" id="314256.OG2516_11976"/>